<feature type="domain" description="Methyltransferase" evidence="3">
    <location>
        <begin position="65"/>
        <end position="155"/>
    </location>
</feature>
<organism evidence="4 5">
    <name type="scientific">Acrocarpospora phusangensis</name>
    <dbReference type="NCBI Taxonomy" id="1070424"/>
    <lineage>
        <taxon>Bacteria</taxon>
        <taxon>Bacillati</taxon>
        <taxon>Actinomycetota</taxon>
        <taxon>Actinomycetes</taxon>
        <taxon>Streptosporangiales</taxon>
        <taxon>Streptosporangiaceae</taxon>
        <taxon>Acrocarpospora</taxon>
    </lineage>
</organism>
<proteinExistence type="predicted"/>
<evidence type="ECO:0000313" key="4">
    <source>
        <dbReference type="EMBL" id="GIH22324.1"/>
    </source>
</evidence>
<evidence type="ECO:0000256" key="1">
    <source>
        <dbReference type="ARBA" id="ARBA00022603"/>
    </source>
</evidence>
<keyword evidence="2" id="KW-0808">Transferase</keyword>
<evidence type="ECO:0000256" key="2">
    <source>
        <dbReference type="ARBA" id="ARBA00022679"/>
    </source>
</evidence>
<comment type="caution">
    <text evidence="4">The sequence shown here is derived from an EMBL/GenBank/DDBJ whole genome shotgun (WGS) entry which is preliminary data.</text>
</comment>
<dbReference type="AlphaFoldDB" id="A0A919UHR1"/>
<keyword evidence="5" id="KW-1185">Reference proteome</keyword>
<dbReference type="GO" id="GO:0032259">
    <property type="term" value="P:methylation"/>
    <property type="evidence" value="ECO:0007669"/>
    <property type="project" value="UniProtKB-KW"/>
</dbReference>
<protein>
    <submittedName>
        <fullName evidence="4">Methyltransferase</fullName>
    </submittedName>
</protein>
<sequence length="232" mass="25251">MITVEALAWPPVTEPDFLTATRTAYDTSAVRYAEFIGEHFHANPINRVMIPFFAELVRASGDGLVADVGCGPGHITAYLRSLGVTAFGIDLSPEMIALARGSHPELRFEVGLMGALDAEDASLAGVLANYSIIHTPPERLPETLAEFHRVLVPGGHLLLSFPGYDDPAEFAEAYDHKVFLAYRYSPDRVAELLLKVGLAEVARLVGAPGEDPQRGFPQVYLLARRLTRNPQG</sequence>
<dbReference type="EMBL" id="BOOA01000003">
    <property type="protein sequence ID" value="GIH22324.1"/>
    <property type="molecule type" value="Genomic_DNA"/>
</dbReference>
<dbReference type="InterPro" id="IPR029063">
    <property type="entry name" value="SAM-dependent_MTases_sf"/>
</dbReference>
<dbReference type="PANTHER" id="PTHR43861:SF1">
    <property type="entry name" value="TRANS-ACONITATE 2-METHYLTRANSFERASE"/>
    <property type="match status" value="1"/>
</dbReference>
<accession>A0A919UHR1</accession>
<name>A0A919UHR1_9ACTN</name>
<dbReference type="Proteomes" id="UP000640052">
    <property type="component" value="Unassembled WGS sequence"/>
</dbReference>
<keyword evidence="1 4" id="KW-0489">Methyltransferase</keyword>
<dbReference type="Gene3D" id="3.40.50.150">
    <property type="entry name" value="Vaccinia Virus protein VP39"/>
    <property type="match status" value="1"/>
</dbReference>
<gene>
    <name evidence="4" type="ORF">Aph01nite_06340</name>
</gene>
<dbReference type="PANTHER" id="PTHR43861">
    <property type="entry name" value="TRANS-ACONITATE 2-METHYLTRANSFERASE-RELATED"/>
    <property type="match status" value="1"/>
</dbReference>
<evidence type="ECO:0000259" key="3">
    <source>
        <dbReference type="Pfam" id="PF13649"/>
    </source>
</evidence>
<evidence type="ECO:0000313" key="5">
    <source>
        <dbReference type="Proteomes" id="UP000640052"/>
    </source>
</evidence>
<dbReference type="InterPro" id="IPR041698">
    <property type="entry name" value="Methyltransf_25"/>
</dbReference>
<dbReference type="SUPFAM" id="SSF53335">
    <property type="entry name" value="S-adenosyl-L-methionine-dependent methyltransferases"/>
    <property type="match status" value="1"/>
</dbReference>
<dbReference type="CDD" id="cd02440">
    <property type="entry name" value="AdoMet_MTases"/>
    <property type="match status" value="1"/>
</dbReference>
<reference evidence="4" key="1">
    <citation type="submission" date="2021-01" db="EMBL/GenBank/DDBJ databases">
        <title>Whole genome shotgun sequence of Acrocarpospora phusangensis NBRC 108782.</title>
        <authorList>
            <person name="Komaki H."/>
            <person name="Tamura T."/>
        </authorList>
    </citation>
    <scope>NUCLEOTIDE SEQUENCE</scope>
    <source>
        <strain evidence="4">NBRC 108782</strain>
    </source>
</reference>
<dbReference type="GO" id="GO:0008168">
    <property type="term" value="F:methyltransferase activity"/>
    <property type="evidence" value="ECO:0007669"/>
    <property type="project" value="UniProtKB-KW"/>
</dbReference>
<dbReference type="Pfam" id="PF13649">
    <property type="entry name" value="Methyltransf_25"/>
    <property type="match status" value="1"/>
</dbReference>